<dbReference type="OrthoDB" id="8936475at2759"/>
<proteinExistence type="predicted"/>
<dbReference type="GO" id="GO:0005737">
    <property type="term" value="C:cytoplasm"/>
    <property type="evidence" value="ECO:0007669"/>
    <property type="project" value="TreeGrafter"/>
</dbReference>
<dbReference type="GO" id="GO:2001033">
    <property type="term" value="P:negative regulation of double-strand break repair via nonhomologous end joining"/>
    <property type="evidence" value="ECO:0007669"/>
    <property type="project" value="InterPro"/>
</dbReference>
<sequence>MANKQRELPSWMERMGKEGNCFTRKVTTKTKKKFTPRVTVYFMNEWELVQNALVFGDLEDKICHVEGLTEKVLKPEGGLVKKRRQEAGMDSNEQGTLEARTSALESDLDTAELETLPYGNTNQGHKSGNEECTTSTLTDHQPDTVSDDEALKLVREIFFT</sequence>
<protein>
    <submittedName>
        <fullName evidence="3">Uncharacterized protein si:ch211-127m7.2</fullName>
    </submittedName>
</protein>
<accession>A0A8M1KLE8</accession>
<dbReference type="RefSeq" id="XP_042563405.1">
    <property type="nucleotide sequence ID" value="XM_042707471.1"/>
</dbReference>
<name>A0A8M1KLE8_CLUHA</name>
<evidence type="ECO:0000313" key="2">
    <source>
        <dbReference type="Proteomes" id="UP000515152"/>
    </source>
</evidence>
<dbReference type="InterPro" id="IPR028278">
    <property type="entry name" value="MRI"/>
</dbReference>
<dbReference type="Proteomes" id="UP000515152">
    <property type="component" value="Chromosome 3"/>
</dbReference>
<dbReference type="GO" id="GO:0006303">
    <property type="term" value="P:double-strand break repair via nonhomologous end joining"/>
    <property type="evidence" value="ECO:0007669"/>
    <property type="project" value="TreeGrafter"/>
</dbReference>
<evidence type="ECO:0000256" key="1">
    <source>
        <dbReference type="SAM" id="MobiDB-lite"/>
    </source>
</evidence>
<dbReference type="PANTHER" id="PTHR14566:SF0">
    <property type="entry name" value="CELL CYCLE REGULATOR OF NON-HOMOLOGOUS END JOINING"/>
    <property type="match status" value="1"/>
</dbReference>
<gene>
    <name evidence="3" type="primary">si:ch211-127m7.2</name>
</gene>
<feature type="region of interest" description="Disordered" evidence="1">
    <location>
        <begin position="81"/>
        <end position="143"/>
    </location>
</feature>
<dbReference type="KEGG" id="char:122132820"/>
<feature type="compositionally biased region" description="Polar residues" evidence="1">
    <location>
        <begin position="118"/>
        <end position="139"/>
    </location>
</feature>
<dbReference type="AlphaFoldDB" id="A0A8M1KLE8"/>
<organism evidence="2 3">
    <name type="scientific">Clupea harengus</name>
    <name type="common">Atlantic herring</name>
    <dbReference type="NCBI Taxonomy" id="7950"/>
    <lineage>
        <taxon>Eukaryota</taxon>
        <taxon>Metazoa</taxon>
        <taxon>Chordata</taxon>
        <taxon>Craniata</taxon>
        <taxon>Vertebrata</taxon>
        <taxon>Euteleostomi</taxon>
        <taxon>Actinopterygii</taxon>
        <taxon>Neopterygii</taxon>
        <taxon>Teleostei</taxon>
        <taxon>Clupei</taxon>
        <taxon>Clupeiformes</taxon>
        <taxon>Clupeoidei</taxon>
        <taxon>Clupeidae</taxon>
        <taxon>Clupea</taxon>
    </lineage>
</organism>
<dbReference type="GO" id="GO:0005634">
    <property type="term" value="C:nucleus"/>
    <property type="evidence" value="ECO:0007669"/>
    <property type="project" value="TreeGrafter"/>
</dbReference>
<keyword evidence="2" id="KW-1185">Reference proteome</keyword>
<evidence type="ECO:0000313" key="3">
    <source>
        <dbReference type="RefSeq" id="XP_042563405.1"/>
    </source>
</evidence>
<reference evidence="3" key="1">
    <citation type="submission" date="2025-08" db="UniProtKB">
        <authorList>
            <consortium name="RefSeq"/>
        </authorList>
    </citation>
    <scope>IDENTIFICATION</scope>
</reference>
<dbReference type="GeneID" id="122132820"/>
<dbReference type="PANTHER" id="PTHR14566">
    <property type="entry name" value="CELL CYCLE REGULATOR OF NON-HOMOLOGOUS END JOINING"/>
    <property type="match status" value="1"/>
</dbReference>